<dbReference type="Pfam" id="PF00173">
    <property type="entry name" value="Cyt-b5"/>
    <property type="match status" value="1"/>
</dbReference>
<evidence type="ECO:0000256" key="2">
    <source>
        <dbReference type="ARBA" id="ARBA00005189"/>
    </source>
</evidence>
<proteinExistence type="inferred from homology"/>
<evidence type="ECO:0000313" key="15">
    <source>
        <dbReference type="Proteomes" id="UP000320333"/>
    </source>
</evidence>
<keyword evidence="5 12" id="KW-0812">Transmembrane</keyword>
<evidence type="ECO:0000256" key="9">
    <source>
        <dbReference type="ARBA" id="ARBA00023004"/>
    </source>
</evidence>
<feature type="transmembrane region" description="Helical" evidence="12">
    <location>
        <begin position="161"/>
        <end position="181"/>
    </location>
</feature>
<evidence type="ECO:0000256" key="8">
    <source>
        <dbReference type="ARBA" id="ARBA00023002"/>
    </source>
</evidence>
<dbReference type="PIRSF" id="PIRSF015921">
    <property type="entry name" value="FA_sphinglp_des"/>
    <property type="match status" value="1"/>
</dbReference>
<dbReference type="CDD" id="cd03506">
    <property type="entry name" value="Delta6-FADS-like"/>
    <property type="match status" value="1"/>
</dbReference>
<dbReference type="Proteomes" id="UP000320333">
    <property type="component" value="Unassembled WGS sequence"/>
</dbReference>
<keyword evidence="15" id="KW-1185">Reference proteome</keyword>
<feature type="domain" description="Cytochrome b5 heme-binding" evidence="13">
    <location>
        <begin position="25"/>
        <end position="102"/>
    </location>
</feature>
<gene>
    <name evidence="14" type="ORF">CcCBS67573_g03188</name>
</gene>
<protein>
    <recommendedName>
        <fullName evidence="13">Cytochrome b5 heme-binding domain-containing protein</fullName>
    </recommendedName>
</protein>
<feature type="transmembrane region" description="Helical" evidence="12">
    <location>
        <begin position="338"/>
        <end position="355"/>
    </location>
</feature>
<comment type="subcellular location">
    <subcellularLocation>
        <location evidence="1">Membrane</location>
        <topology evidence="1">Multi-pass membrane protein</topology>
    </subcellularLocation>
</comment>
<evidence type="ECO:0000256" key="3">
    <source>
        <dbReference type="ARBA" id="ARBA00009295"/>
    </source>
</evidence>
<dbReference type="GO" id="GO:0016717">
    <property type="term" value="F:oxidoreductase activity, acting on paired donors, with oxidation of a pair of donors resulting in the reduction of molecular oxygen to two molecules of water"/>
    <property type="evidence" value="ECO:0007669"/>
    <property type="project" value="TreeGrafter"/>
</dbReference>
<evidence type="ECO:0000256" key="12">
    <source>
        <dbReference type="SAM" id="Phobius"/>
    </source>
</evidence>
<organism evidence="14 15">
    <name type="scientific">Chytriomyces confervae</name>
    <dbReference type="NCBI Taxonomy" id="246404"/>
    <lineage>
        <taxon>Eukaryota</taxon>
        <taxon>Fungi</taxon>
        <taxon>Fungi incertae sedis</taxon>
        <taxon>Chytridiomycota</taxon>
        <taxon>Chytridiomycota incertae sedis</taxon>
        <taxon>Chytridiomycetes</taxon>
        <taxon>Chytridiales</taxon>
        <taxon>Chytriomycetaceae</taxon>
        <taxon>Chytriomyces</taxon>
    </lineage>
</organism>
<keyword evidence="4" id="KW-0349">Heme</keyword>
<dbReference type="PANTHER" id="PTHR19353:SF30">
    <property type="entry name" value="DELTA 8-(E)-SPHINGOLIPID DESATURASE"/>
    <property type="match status" value="1"/>
</dbReference>
<evidence type="ECO:0000256" key="10">
    <source>
        <dbReference type="ARBA" id="ARBA00023098"/>
    </source>
</evidence>
<evidence type="ECO:0000256" key="1">
    <source>
        <dbReference type="ARBA" id="ARBA00004141"/>
    </source>
</evidence>
<dbReference type="AlphaFoldDB" id="A0A507FIM2"/>
<keyword evidence="6" id="KW-0479">Metal-binding</keyword>
<dbReference type="GO" id="GO:0016020">
    <property type="term" value="C:membrane"/>
    <property type="evidence" value="ECO:0007669"/>
    <property type="project" value="UniProtKB-SubCell"/>
</dbReference>
<evidence type="ECO:0000256" key="5">
    <source>
        <dbReference type="ARBA" id="ARBA00022692"/>
    </source>
</evidence>
<accession>A0A507FIM2</accession>
<keyword evidence="11 12" id="KW-0472">Membrane</keyword>
<dbReference type="STRING" id="246404.A0A507FIM2"/>
<dbReference type="SMART" id="SM01117">
    <property type="entry name" value="Cyt-b5"/>
    <property type="match status" value="1"/>
</dbReference>
<evidence type="ECO:0000256" key="7">
    <source>
        <dbReference type="ARBA" id="ARBA00022989"/>
    </source>
</evidence>
<evidence type="ECO:0000256" key="6">
    <source>
        <dbReference type="ARBA" id="ARBA00022723"/>
    </source>
</evidence>
<dbReference type="PROSITE" id="PS50255">
    <property type="entry name" value="CYTOCHROME_B5_2"/>
    <property type="match status" value="1"/>
</dbReference>
<name>A0A507FIM2_9FUNG</name>
<dbReference type="InterPro" id="IPR036400">
    <property type="entry name" value="Cyt_B5-like_heme/steroid_sf"/>
</dbReference>
<keyword evidence="10" id="KW-0443">Lipid metabolism</keyword>
<dbReference type="GO" id="GO:0046872">
    <property type="term" value="F:metal ion binding"/>
    <property type="evidence" value="ECO:0007669"/>
    <property type="project" value="UniProtKB-KW"/>
</dbReference>
<dbReference type="SUPFAM" id="SSF55856">
    <property type="entry name" value="Cytochrome b5-like heme/steroid binding domain"/>
    <property type="match status" value="1"/>
</dbReference>
<dbReference type="EMBL" id="QEAP01000077">
    <property type="protein sequence ID" value="TPX75550.1"/>
    <property type="molecule type" value="Genomic_DNA"/>
</dbReference>
<dbReference type="Gene3D" id="3.10.120.10">
    <property type="entry name" value="Cytochrome b5-like heme/steroid binding domain"/>
    <property type="match status" value="1"/>
</dbReference>
<keyword evidence="8" id="KW-0560">Oxidoreductase</keyword>
<evidence type="ECO:0000259" key="13">
    <source>
        <dbReference type="PROSITE" id="PS50255"/>
    </source>
</evidence>
<dbReference type="Pfam" id="PF00487">
    <property type="entry name" value="FA_desaturase"/>
    <property type="match status" value="1"/>
</dbReference>
<dbReference type="InterPro" id="IPR001199">
    <property type="entry name" value="Cyt_B5-like_heme/steroid-bd"/>
</dbReference>
<reference evidence="14 15" key="1">
    <citation type="journal article" date="2019" name="Sci. Rep.">
        <title>Comparative genomics of chytrid fungi reveal insights into the obligate biotrophic and pathogenic lifestyle of Synchytrium endobioticum.</title>
        <authorList>
            <person name="van de Vossenberg B.T.L.H."/>
            <person name="Warris S."/>
            <person name="Nguyen H.D.T."/>
            <person name="van Gent-Pelzer M.P.E."/>
            <person name="Joly D.L."/>
            <person name="van de Geest H.C."/>
            <person name="Bonants P.J.M."/>
            <person name="Smith D.S."/>
            <person name="Levesque C.A."/>
            <person name="van der Lee T.A.J."/>
        </authorList>
    </citation>
    <scope>NUCLEOTIDE SEQUENCE [LARGE SCALE GENOMIC DNA]</scope>
    <source>
        <strain evidence="14 15">CBS 675.73</strain>
    </source>
</reference>
<keyword evidence="7 12" id="KW-1133">Transmembrane helix</keyword>
<evidence type="ECO:0000256" key="11">
    <source>
        <dbReference type="ARBA" id="ARBA00023136"/>
    </source>
</evidence>
<keyword evidence="9" id="KW-0408">Iron</keyword>
<evidence type="ECO:0000313" key="14">
    <source>
        <dbReference type="EMBL" id="TPX75550.1"/>
    </source>
</evidence>
<dbReference type="InterPro" id="IPR012171">
    <property type="entry name" value="Fatty_acid_desaturase"/>
</dbReference>
<feature type="transmembrane region" description="Helical" evidence="12">
    <location>
        <begin position="362"/>
        <end position="380"/>
    </location>
</feature>
<feature type="transmembrane region" description="Helical" evidence="12">
    <location>
        <begin position="135"/>
        <end position="155"/>
    </location>
</feature>
<dbReference type="OrthoDB" id="260091at2759"/>
<comment type="pathway">
    <text evidence="2">Lipid metabolism.</text>
</comment>
<sequence length="496" mass="56613">MAPPVADTVVESMDAVPLKAPRGTGVMIRLDDIARRTKDNKEILIVFANKVYDLTKWAKFHPGGDLAVLHMNGRDATDAIIAYHPEWVMDKKMPHFCVGELAPSERSSSSKVSIGYRQLDEKIRKLGLYNTNYSYFIRELLKFVVLFVAGVYLVLRHPNVYGVLGSALSFATLWWQAAFYAHDVPVAAPDVAHQRLRSAPLLAVSGSLHSADPGHSGITHDRWTDTVMGICLGNYVGGLSVGWWKKNHNVHHIITNHPEHDPDIQHMPFMAVTSKLMHNLYSTYYKRIMEFDAVARVMIPIQHYTFYILLAFGRFNLYANSFAYLLSKDRVPHRWLELGGLVVFWTWYPMLLSTLKAQPGLIVMHVLVSHMFTVILHIQITLSHFGMDTSEVEGESFAEMALRTTMDVDCPRYMDWFHGGLQFQVVHHMFPRVPRHNLRTIVPLVKEFAREHGLTYHSYKFIKGNWVVLQCLAKVADEVRESMQAAMEKIDAEKNK</sequence>
<dbReference type="PANTHER" id="PTHR19353">
    <property type="entry name" value="FATTY ACID DESATURASE 2"/>
    <property type="match status" value="1"/>
</dbReference>
<comment type="similarity">
    <text evidence="3">Belongs to the fatty acid desaturase type 1 family.</text>
</comment>
<dbReference type="GO" id="GO:0006629">
    <property type="term" value="P:lipid metabolic process"/>
    <property type="evidence" value="ECO:0007669"/>
    <property type="project" value="UniProtKB-KW"/>
</dbReference>
<dbReference type="InterPro" id="IPR005804">
    <property type="entry name" value="FA_desaturase_dom"/>
</dbReference>
<evidence type="ECO:0000256" key="4">
    <source>
        <dbReference type="ARBA" id="ARBA00022617"/>
    </source>
</evidence>
<comment type="caution">
    <text evidence="14">The sequence shown here is derived from an EMBL/GenBank/DDBJ whole genome shotgun (WGS) entry which is preliminary data.</text>
</comment>